<evidence type="ECO:0000313" key="2">
    <source>
        <dbReference type="EMBL" id="KAK0525877.1"/>
    </source>
</evidence>
<dbReference type="AlphaFoldDB" id="A0AAN6G991"/>
<feature type="compositionally biased region" description="Low complexity" evidence="1">
    <location>
        <begin position="81"/>
        <end position="90"/>
    </location>
</feature>
<reference evidence="2" key="1">
    <citation type="journal article" date="2023" name="PhytoFront">
        <title>Draft Genome Resources of Seven Strains of Tilletia horrida, Causal Agent of Kernel Smut of Rice.</title>
        <authorList>
            <person name="Khanal S."/>
            <person name="Antony Babu S."/>
            <person name="Zhou X.G."/>
        </authorList>
    </citation>
    <scope>NUCLEOTIDE SEQUENCE</scope>
    <source>
        <strain evidence="2">TX3</strain>
    </source>
</reference>
<dbReference type="EMBL" id="JAPDMQ010000377">
    <property type="protein sequence ID" value="KAK0525877.1"/>
    <property type="molecule type" value="Genomic_DNA"/>
</dbReference>
<evidence type="ECO:0000256" key="1">
    <source>
        <dbReference type="SAM" id="MobiDB-lite"/>
    </source>
</evidence>
<feature type="region of interest" description="Disordered" evidence="1">
    <location>
        <begin position="186"/>
        <end position="215"/>
    </location>
</feature>
<proteinExistence type="predicted"/>
<feature type="region of interest" description="Disordered" evidence="1">
    <location>
        <begin position="117"/>
        <end position="138"/>
    </location>
</feature>
<gene>
    <name evidence="2" type="ORF">OC842_005367</name>
</gene>
<sequence>MAAAATRTATAATRVLLTVDSVTVRRTTGAALASVSSLPTSRHARTFASSCPACNQFSNNFSNSNNRPRRRDDGSATPSAQQQQYQQQQRRPPRDYDQDELPPQSAFDSLTAIGAPVYQRNNNSSGGAAGANRQQGPIRDTDIRSRWIYLVDFTGAAGGGLTGPHRTDEILSKLDRKKFWLQQVSAAPGAAKPRKPQDGQDNSSPAGAAEDKREELQRFPVCKIVAKKDEFDQARSAAKRKAEGRGGGGGGGASSSSSSSSSSTDAADSAQMGQTSSSPSSSATSTSGAASHKDLQLTWTSTQHDMSYKIAKAKRDLLARAPNSRLTIRIATKRGTGRHVGTPGTPYYVAEQARKKKFLDELHAAICAPEGQQQRDTTAGAEEGEDATLDTVADIEQPVPGGVARLSSEGVQWRGQGSMAILVYEPVV</sequence>
<comment type="caution">
    <text evidence="2">The sequence shown here is derived from an EMBL/GenBank/DDBJ whole genome shotgun (WGS) entry which is preliminary data.</text>
</comment>
<feature type="compositionally biased region" description="Low complexity" evidence="1">
    <location>
        <begin position="55"/>
        <end position="66"/>
    </location>
</feature>
<feature type="region of interest" description="Disordered" evidence="1">
    <location>
        <begin position="232"/>
        <end position="292"/>
    </location>
</feature>
<evidence type="ECO:0000313" key="3">
    <source>
        <dbReference type="Proteomes" id="UP001176521"/>
    </source>
</evidence>
<keyword evidence="3" id="KW-1185">Reference proteome</keyword>
<feature type="region of interest" description="Disordered" evidence="1">
    <location>
        <begin position="55"/>
        <end position="104"/>
    </location>
</feature>
<protein>
    <submittedName>
        <fullName evidence="2">Uncharacterized protein</fullName>
    </submittedName>
</protein>
<feature type="compositionally biased region" description="Low complexity" evidence="1">
    <location>
        <begin position="254"/>
        <end position="290"/>
    </location>
</feature>
<feature type="compositionally biased region" description="Low complexity" evidence="1">
    <location>
        <begin position="119"/>
        <end position="136"/>
    </location>
</feature>
<organism evidence="2 3">
    <name type="scientific">Tilletia horrida</name>
    <dbReference type="NCBI Taxonomy" id="155126"/>
    <lineage>
        <taxon>Eukaryota</taxon>
        <taxon>Fungi</taxon>
        <taxon>Dikarya</taxon>
        <taxon>Basidiomycota</taxon>
        <taxon>Ustilaginomycotina</taxon>
        <taxon>Exobasidiomycetes</taxon>
        <taxon>Tilletiales</taxon>
        <taxon>Tilletiaceae</taxon>
        <taxon>Tilletia</taxon>
    </lineage>
</organism>
<name>A0AAN6G991_9BASI</name>
<dbReference type="Proteomes" id="UP001176521">
    <property type="component" value="Unassembled WGS sequence"/>
</dbReference>
<accession>A0AAN6G991</accession>